<evidence type="ECO:0000313" key="3">
    <source>
        <dbReference type="Proteomes" id="UP000054549"/>
    </source>
</evidence>
<reference evidence="2 3" key="1">
    <citation type="submission" date="2014-04" db="EMBL/GenBank/DDBJ databases">
        <title>Evolutionary Origins and Diversification of the Mycorrhizal Mutualists.</title>
        <authorList>
            <consortium name="DOE Joint Genome Institute"/>
            <consortium name="Mycorrhizal Genomics Consortium"/>
            <person name="Kohler A."/>
            <person name="Kuo A."/>
            <person name="Nagy L.G."/>
            <person name="Floudas D."/>
            <person name="Copeland A."/>
            <person name="Barry K.W."/>
            <person name="Cichocki N."/>
            <person name="Veneault-Fourrey C."/>
            <person name="LaButti K."/>
            <person name="Lindquist E.A."/>
            <person name="Lipzen A."/>
            <person name="Lundell T."/>
            <person name="Morin E."/>
            <person name="Murat C."/>
            <person name="Riley R."/>
            <person name="Ohm R."/>
            <person name="Sun H."/>
            <person name="Tunlid A."/>
            <person name="Henrissat B."/>
            <person name="Grigoriev I.V."/>
            <person name="Hibbett D.S."/>
            <person name="Martin F."/>
        </authorList>
    </citation>
    <scope>NUCLEOTIDE SEQUENCE [LARGE SCALE GENOMIC DNA]</scope>
    <source>
        <strain evidence="2 3">Koide BX008</strain>
    </source>
</reference>
<gene>
    <name evidence="2" type="ORF">M378DRAFT_624617</name>
</gene>
<dbReference type="AlphaFoldDB" id="A0A0C2T3K6"/>
<feature type="compositionally biased region" description="Basic and acidic residues" evidence="1">
    <location>
        <begin position="67"/>
        <end position="76"/>
    </location>
</feature>
<dbReference type="EMBL" id="KN818224">
    <property type="protein sequence ID" value="KIL70460.1"/>
    <property type="molecule type" value="Genomic_DNA"/>
</dbReference>
<dbReference type="STRING" id="946122.A0A0C2T3K6"/>
<name>A0A0C2T3K6_AMAMK</name>
<feature type="compositionally biased region" description="Polar residues" evidence="1">
    <location>
        <begin position="77"/>
        <end position="86"/>
    </location>
</feature>
<dbReference type="InParanoid" id="A0A0C2T3K6"/>
<protein>
    <submittedName>
        <fullName evidence="2">Uncharacterized protein</fullName>
    </submittedName>
</protein>
<dbReference type="Proteomes" id="UP000054549">
    <property type="component" value="Unassembled WGS sequence"/>
</dbReference>
<feature type="region of interest" description="Disordered" evidence="1">
    <location>
        <begin position="1"/>
        <end position="35"/>
    </location>
</feature>
<feature type="region of interest" description="Disordered" evidence="1">
    <location>
        <begin position="67"/>
        <end position="98"/>
    </location>
</feature>
<dbReference type="HOGENOM" id="CLU_891295_0_0_1"/>
<accession>A0A0C2T3K6</accession>
<organism evidence="2 3">
    <name type="scientific">Amanita muscaria (strain Koide BX008)</name>
    <dbReference type="NCBI Taxonomy" id="946122"/>
    <lineage>
        <taxon>Eukaryota</taxon>
        <taxon>Fungi</taxon>
        <taxon>Dikarya</taxon>
        <taxon>Basidiomycota</taxon>
        <taxon>Agaricomycotina</taxon>
        <taxon>Agaricomycetes</taxon>
        <taxon>Agaricomycetidae</taxon>
        <taxon>Agaricales</taxon>
        <taxon>Pluteineae</taxon>
        <taxon>Amanitaceae</taxon>
        <taxon>Amanita</taxon>
    </lineage>
</organism>
<evidence type="ECO:0000313" key="2">
    <source>
        <dbReference type="EMBL" id="KIL70460.1"/>
    </source>
</evidence>
<sequence length="312" mass="35576">MTNTIAANPDTTTPSHPPADGEQPPAEKQRKTHRNDRIIALLRALSRADKIKRNDLIAQRNAERDLTRAYSEENTSHEAVSSNESLITVPDEEPDTSPQAEQARTFLSSLSPKSAKTWFKNIFGKRGRENLDGDSSEDECIIQRSKKHAAKRRAEISVTPGAVLPPGFNRHHHILFASNVYLPLTLFTNRNLRTLNREGAILATTKISTPGARVKDNSVKILDLIKFEALHGSEETLTQAQWAETFRNYIRFFDSLDQESLSQRWEEHFGFFEDREDLVENFHAILLLDIKMRKDYVAQPFSFSMQYYAHLA</sequence>
<feature type="compositionally biased region" description="Polar residues" evidence="1">
    <location>
        <begin position="1"/>
        <end position="14"/>
    </location>
</feature>
<dbReference type="OrthoDB" id="3018573at2759"/>
<proteinExistence type="predicted"/>
<keyword evidence="3" id="KW-1185">Reference proteome</keyword>
<evidence type="ECO:0000256" key="1">
    <source>
        <dbReference type="SAM" id="MobiDB-lite"/>
    </source>
</evidence>